<feature type="signal peptide" evidence="1">
    <location>
        <begin position="1"/>
        <end position="23"/>
    </location>
</feature>
<keyword evidence="1" id="KW-0732">Signal</keyword>
<accession>A0A5D2R9R5</accession>
<dbReference type="AlphaFoldDB" id="A0A5D2R9R5"/>
<organism evidence="2 3">
    <name type="scientific">Gossypium tomentosum</name>
    <name type="common">Hawaiian cotton</name>
    <name type="synonym">Gossypium sandvicense</name>
    <dbReference type="NCBI Taxonomy" id="34277"/>
    <lineage>
        <taxon>Eukaryota</taxon>
        <taxon>Viridiplantae</taxon>
        <taxon>Streptophyta</taxon>
        <taxon>Embryophyta</taxon>
        <taxon>Tracheophyta</taxon>
        <taxon>Spermatophyta</taxon>
        <taxon>Magnoliopsida</taxon>
        <taxon>eudicotyledons</taxon>
        <taxon>Gunneridae</taxon>
        <taxon>Pentapetalae</taxon>
        <taxon>rosids</taxon>
        <taxon>malvids</taxon>
        <taxon>Malvales</taxon>
        <taxon>Malvaceae</taxon>
        <taxon>Malvoideae</taxon>
        <taxon>Gossypium</taxon>
    </lineage>
</organism>
<dbReference type="EMBL" id="CM017612">
    <property type="protein sequence ID" value="TYI36455.1"/>
    <property type="molecule type" value="Genomic_DNA"/>
</dbReference>
<name>A0A5D2R9R5_GOSTO</name>
<sequence>MVTGLVLWPVTLVHRGFIQEVWAVKNRSERPKVIQIILTPAEADKRQQTRETLVPHACLAINSNHHSLLATCLIQRSTMEGQPFLTL</sequence>
<evidence type="ECO:0000313" key="3">
    <source>
        <dbReference type="Proteomes" id="UP000322667"/>
    </source>
</evidence>
<feature type="chain" id="PRO_5023086281" evidence="1">
    <location>
        <begin position="24"/>
        <end position="87"/>
    </location>
</feature>
<gene>
    <name evidence="2" type="ORF">ES332_A03G142600v1</name>
</gene>
<reference evidence="2 3" key="1">
    <citation type="submission" date="2019-07" db="EMBL/GenBank/DDBJ databases">
        <title>WGS assembly of Gossypium tomentosum.</title>
        <authorList>
            <person name="Chen Z.J."/>
            <person name="Sreedasyam A."/>
            <person name="Ando A."/>
            <person name="Song Q."/>
            <person name="De L."/>
            <person name="Hulse-Kemp A."/>
            <person name="Ding M."/>
            <person name="Ye W."/>
            <person name="Kirkbride R."/>
            <person name="Jenkins J."/>
            <person name="Plott C."/>
            <person name="Lovell J."/>
            <person name="Lin Y.-M."/>
            <person name="Vaughn R."/>
            <person name="Liu B."/>
            <person name="Li W."/>
            <person name="Simpson S."/>
            <person name="Scheffler B."/>
            <person name="Saski C."/>
            <person name="Grover C."/>
            <person name="Hu G."/>
            <person name="Conover J."/>
            <person name="Carlson J."/>
            <person name="Shu S."/>
            <person name="Boston L."/>
            <person name="Williams M."/>
            <person name="Peterson D."/>
            <person name="Mcgee K."/>
            <person name="Jones D."/>
            <person name="Wendel J."/>
            <person name="Stelly D."/>
            <person name="Grimwood J."/>
            <person name="Schmutz J."/>
        </authorList>
    </citation>
    <scope>NUCLEOTIDE SEQUENCE [LARGE SCALE GENOMIC DNA]</scope>
    <source>
        <strain evidence="2">7179.01</strain>
    </source>
</reference>
<proteinExistence type="predicted"/>
<evidence type="ECO:0000256" key="1">
    <source>
        <dbReference type="SAM" id="SignalP"/>
    </source>
</evidence>
<dbReference type="Proteomes" id="UP000322667">
    <property type="component" value="Chromosome A03"/>
</dbReference>
<keyword evidence="3" id="KW-1185">Reference proteome</keyword>
<evidence type="ECO:0000313" key="2">
    <source>
        <dbReference type="EMBL" id="TYI36455.1"/>
    </source>
</evidence>
<protein>
    <submittedName>
        <fullName evidence="2">Uncharacterized protein</fullName>
    </submittedName>
</protein>